<dbReference type="Proteomes" id="UP000193648">
    <property type="component" value="Unassembled WGS sequence"/>
</dbReference>
<gene>
    <name evidence="2" type="ORF">BCR41DRAFT_107569</name>
</gene>
<dbReference type="GeneID" id="33561195"/>
<evidence type="ECO:0000313" key="3">
    <source>
        <dbReference type="Proteomes" id="UP000193648"/>
    </source>
</evidence>
<protein>
    <recommendedName>
        <fullName evidence="4">Secreted protein</fullName>
    </recommendedName>
</protein>
<dbReference type="InParanoid" id="A0A1Y2GJR6"/>
<feature type="chain" id="PRO_5012237558" description="Secreted protein" evidence="1">
    <location>
        <begin position="21"/>
        <end position="137"/>
    </location>
</feature>
<dbReference type="RefSeq" id="XP_021879782.1">
    <property type="nucleotide sequence ID" value="XM_022019350.1"/>
</dbReference>
<feature type="signal peptide" evidence="1">
    <location>
        <begin position="1"/>
        <end position="20"/>
    </location>
</feature>
<keyword evidence="3" id="KW-1185">Reference proteome</keyword>
<name>A0A1Y2GJR6_9FUNG</name>
<accession>A0A1Y2GJR6</accession>
<sequence>MSRRFVCFIHLLSIPSICFKELLISKHSCSSSISSSSSLVKMKGGSASSEKVTSSFSCSMMPSSELMPSAPLSFLLSVSDSPPPQSVVFWVFSSFLLHPNLGVFCGPFFCHEGKNTYHLFFLWINHETKTIDPMEER</sequence>
<comment type="caution">
    <text evidence="2">The sequence shown here is derived from an EMBL/GenBank/DDBJ whole genome shotgun (WGS) entry which is preliminary data.</text>
</comment>
<keyword evidence="1" id="KW-0732">Signal</keyword>
<dbReference type="EMBL" id="MCFF01000027">
    <property type="protein sequence ID" value="ORZ11685.1"/>
    <property type="molecule type" value="Genomic_DNA"/>
</dbReference>
<proteinExistence type="predicted"/>
<dbReference type="AlphaFoldDB" id="A0A1Y2GJR6"/>
<evidence type="ECO:0000256" key="1">
    <source>
        <dbReference type="SAM" id="SignalP"/>
    </source>
</evidence>
<evidence type="ECO:0000313" key="2">
    <source>
        <dbReference type="EMBL" id="ORZ11685.1"/>
    </source>
</evidence>
<reference evidence="2 3" key="1">
    <citation type="submission" date="2016-07" db="EMBL/GenBank/DDBJ databases">
        <title>Pervasive Adenine N6-methylation of Active Genes in Fungi.</title>
        <authorList>
            <consortium name="DOE Joint Genome Institute"/>
            <person name="Mondo S.J."/>
            <person name="Dannebaum R.O."/>
            <person name="Kuo R.C."/>
            <person name="Labutti K."/>
            <person name="Haridas S."/>
            <person name="Kuo A."/>
            <person name="Salamov A."/>
            <person name="Ahrendt S.R."/>
            <person name="Lipzen A."/>
            <person name="Sullivan W."/>
            <person name="Andreopoulos W.B."/>
            <person name="Clum A."/>
            <person name="Lindquist E."/>
            <person name="Daum C."/>
            <person name="Ramamoorthy G.K."/>
            <person name="Gryganskyi A."/>
            <person name="Culley D."/>
            <person name="Magnuson J.K."/>
            <person name="James T.Y."/>
            <person name="O'Malley M.A."/>
            <person name="Stajich J.E."/>
            <person name="Spatafora J.W."/>
            <person name="Visel A."/>
            <person name="Grigoriev I.V."/>
        </authorList>
    </citation>
    <scope>NUCLEOTIDE SEQUENCE [LARGE SCALE GENOMIC DNA]</scope>
    <source>
        <strain evidence="2 3">NRRL 3116</strain>
    </source>
</reference>
<organism evidence="2 3">
    <name type="scientific">Lobosporangium transversale</name>
    <dbReference type="NCBI Taxonomy" id="64571"/>
    <lineage>
        <taxon>Eukaryota</taxon>
        <taxon>Fungi</taxon>
        <taxon>Fungi incertae sedis</taxon>
        <taxon>Mucoromycota</taxon>
        <taxon>Mortierellomycotina</taxon>
        <taxon>Mortierellomycetes</taxon>
        <taxon>Mortierellales</taxon>
        <taxon>Mortierellaceae</taxon>
        <taxon>Lobosporangium</taxon>
    </lineage>
</organism>
<evidence type="ECO:0008006" key="4">
    <source>
        <dbReference type="Google" id="ProtNLM"/>
    </source>
</evidence>